<evidence type="ECO:0000313" key="1">
    <source>
        <dbReference type="EMBL" id="KAI3793260.1"/>
    </source>
</evidence>
<dbReference type="EMBL" id="CM042029">
    <property type="protein sequence ID" value="KAI3793260.1"/>
    <property type="molecule type" value="Genomic_DNA"/>
</dbReference>
<comment type="caution">
    <text evidence="1">The sequence shown here is derived from an EMBL/GenBank/DDBJ whole genome shotgun (WGS) entry which is preliminary data.</text>
</comment>
<organism evidence="1 2">
    <name type="scientific">Smallanthus sonchifolius</name>
    <dbReference type="NCBI Taxonomy" id="185202"/>
    <lineage>
        <taxon>Eukaryota</taxon>
        <taxon>Viridiplantae</taxon>
        <taxon>Streptophyta</taxon>
        <taxon>Embryophyta</taxon>
        <taxon>Tracheophyta</taxon>
        <taxon>Spermatophyta</taxon>
        <taxon>Magnoliopsida</taxon>
        <taxon>eudicotyledons</taxon>
        <taxon>Gunneridae</taxon>
        <taxon>Pentapetalae</taxon>
        <taxon>asterids</taxon>
        <taxon>campanulids</taxon>
        <taxon>Asterales</taxon>
        <taxon>Asteraceae</taxon>
        <taxon>Asteroideae</taxon>
        <taxon>Heliantheae alliance</taxon>
        <taxon>Millerieae</taxon>
        <taxon>Smallanthus</taxon>
    </lineage>
</organism>
<keyword evidence="2" id="KW-1185">Reference proteome</keyword>
<reference evidence="1 2" key="2">
    <citation type="journal article" date="2022" name="Mol. Ecol. Resour.">
        <title>The genomes of chicory, endive, great burdock and yacon provide insights into Asteraceae paleo-polyploidization history and plant inulin production.</title>
        <authorList>
            <person name="Fan W."/>
            <person name="Wang S."/>
            <person name="Wang H."/>
            <person name="Wang A."/>
            <person name="Jiang F."/>
            <person name="Liu H."/>
            <person name="Zhao H."/>
            <person name="Xu D."/>
            <person name="Zhang Y."/>
        </authorList>
    </citation>
    <scope>NUCLEOTIDE SEQUENCE [LARGE SCALE GENOMIC DNA]</scope>
    <source>
        <strain evidence="2">cv. Yunnan</strain>
        <tissue evidence="1">Leaves</tissue>
    </source>
</reference>
<dbReference type="Proteomes" id="UP001056120">
    <property type="component" value="Linkage Group LG12"/>
</dbReference>
<reference evidence="2" key="1">
    <citation type="journal article" date="2022" name="Mol. Ecol. Resour.">
        <title>The genomes of chicory, endive, great burdock and yacon provide insights into Asteraceae palaeo-polyploidization history and plant inulin production.</title>
        <authorList>
            <person name="Fan W."/>
            <person name="Wang S."/>
            <person name="Wang H."/>
            <person name="Wang A."/>
            <person name="Jiang F."/>
            <person name="Liu H."/>
            <person name="Zhao H."/>
            <person name="Xu D."/>
            <person name="Zhang Y."/>
        </authorList>
    </citation>
    <scope>NUCLEOTIDE SEQUENCE [LARGE SCALE GENOMIC DNA]</scope>
    <source>
        <strain evidence="2">cv. Yunnan</strain>
    </source>
</reference>
<evidence type="ECO:0000313" key="2">
    <source>
        <dbReference type="Proteomes" id="UP001056120"/>
    </source>
</evidence>
<proteinExistence type="predicted"/>
<gene>
    <name evidence="1" type="ORF">L1987_35876</name>
</gene>
<protein>
    <submittedName>
        <fullName evidence="1">Uncharacterized protein</fullName>
    </submittedName>
</protein>
<accession>A0ACB9HBZ9</accession>
<sequence>MPRKKPPNSWRSYQISFSVFAQKPNADHSPLCFSGLNRSISPSSYPFFRFFLLDVSPEFISAAAFRSPHK</sequence>
<name>A0ACB9HBZ9_9ASTR</name>